<feature type="non-terminal residue" evidence="12">
    <location>
        <position position="231"/>
    </location>
</feature>
<evidence type="ECO:0000256" key="4">
    <source>
        <dbReference type="ARBA" id="ARBA00022679"/>
    </source>
</evidence>
<reference evidence="12 13" key="1">
    <citation type="submission" date="2020-02" db="EMBL/GenBank/DDBJ databases">
        <title>Draft genome sequence of Haematococcus lacustris strain NIES-144.</title>
        <authorList>
            <person name="Morimoto D."/>
            <person name="Nakagawa S."/>
            <person name="Yoshida T."/>
            <person name="Sawayama S."/>
        </authorList>
    </citation>
    <scope>NUCLEOTIDE SEQUENCE [LARGE SCALE GENOMIC DNA]</scope>
    <source>
        <strain evidence="12 13">NIES-144</strain>
    </source>
</reference>
<keyword evidence="7" id="KW-0156">Chromatin regulator</keyword>
<keyword evidence="4" id="KW-0808">Transferase</keyword>
<dbReference type="GO" id="GO:0005634">
    <property type="term" value="C:nucleus"/>
    <property type="evidence" value="ECO:0007669"/>
    <property type="project" value="UniProtKB-SubCell"/>
</dbReference>
<dbReference type="GO" id="GO:0031490">
    <property type="term" value="F:chromatin DNA binding"/>
    <property type="evidence" value="ECO:0007669"/>
    <property type="project" value="TreeGrafter"/>
</dbReference>
<dbReference type="InterPro" id="IPR013083">
    <property type="entry name" value="Znf_RING/FYVE/PHD"/>
</dbReference>
<dbReference type="PANTHER" id="PTHR13808:SF1">
    <property type="entry name" value="HISTONE ACETYLTRANSFERASE"/>
    <property type="match status" value="1"/>
</dbReference>
<dbReference type="Gene3D" id="3.30.40.10">
    <property type="entry name" value="Zinc/RING finger domain, C3HC4 (zinc finger)"/>
    <property type="match status" value="1"/>
</dbReference>
<dbReference type="GO" id="GO:0008270">
    <property type="term" value="F:zinc ion binding"/>
    <property type="evidence" value="ECO:0007669"/>
    <property type="project" value="UniProtKB-KW"/>
</dbReference>
<evidence type="ECO:0000256" key="7">
    <source>
        <dbReference type="ARBA" id="ARBA00022853"/>
    </source>
</evidence>
<evidence type="ECO:0000256" key="6">
    <source>
        <dbReference type="ARBA" id="ARBA00022833"/>
    </source>
</evidence>
<evidence type="ECO:0000256" key="9">
    <source>
        <dbReference type="ARBA" id="ARBA00023163"/>
    </source>
</evidence>
<dbReference type="GO" id="GO:0000123">
    <property type="term" value="C:histone acetyltransferase complex"/>
    <property type="evidence" value="ECO:0007669"/>
    <property type="project" value="TreeGrafter"/>
</dbReference>
<name>A0A6A0AKT7_HAELA</name>
<dbReference type="EMBL" id="BLLF01006908">
    <property type="protein sequence ID" value="GFH32644.1"/>
    <property type="molecule type" value="Genomic_DNA"/>
</dbReference>
<dbReference type="GO" id="GO:0004402">
    <property type="term" value="F:histone acetyltransferase activity"/>
    <property type="evidence" value="ECO:0007669"/>
    <property type="project" value="InterPro"/>
</dbReference>
<comment type="catalytic activity">
    <reaction evidence="11">
        <text>L-lysyl-[protein] + acetyl-CoA = N(6)-acetyl-L-lysyl-[protein] + CoA + H(+)</text>
        <dbReference type="Rhea" id="RHEA:45948"/>
        <dbReference type="Rhea" id="RHEA-COMP:9752"/>
        <dbReference type="Rhea" id="RHEA-COMP:10731"/>
        <dbReference type="ChEBI" id="CHEBI:15378"/>
        <dbReference type="ChEBI" id="CHEBI:29969"/>
        <dbReference type="ChEBI" id="CHEBI:57287"/>
        <dbReference type="ChEBI" id="CHEBI:57288"/>
        <dbReference type="ChEBI" id="CHEBI:61930"/>
        <dbReference type="EC" id="2.3.1.48"/>
    </reaction>
</comment>
<keyword evidence="6" id="KW-0862">Zinc</keyword>
<dbReference type="InterPro" id="IPR013178">
    <property type="entry name" value="Histone_AcTrfase_Rtt109/CBP"/>
</dbReference>
<comment type="caution">
    <text evidence="12">The sequence shown here is derived from an EMBL/GenBank/DDBJ whole genome shotgun (WGS) entry which is preliminary data.</text>
</comment>
<dbReference type="InterPro" id="IPR011011">
    <property type="entry name" value="Znf_FYVE_PHD"/>
</dbReference>
<dbReference type="GO" id="GO:0003713">
    <property type="term" value="F:transcription coactivator activity"/>
    <property type="evidence" value="ECO:0007669"/>
    <property type="project" value="TreeGrafter"/>
</dbReference>
<dbReference type="EC" id="2.3.1.48" evidence="3"/>
<evidence type="ECO:0000256" key="11">
    <source>
        <dbReference type="ARBA" id="ARBA00048017"/>
    </source>
</evidence>
<evidence type="ECO:0000256" key="8">
    <source>
        <dbReference type="ARBA" id="ARBA00023015"/>
    </source>
</evidence>
<accession>A0A6A0AKT7</accession>
<evidence type="ECO:0000256" key="2">
    <source>
        <dbReference type="ARBA" id="ARBA00004123"/>
    </source>
</evidence>
<evidence type="ECO:0000313" key="13">
    <source>
        <dbReference type="Proteomes" id="UP000485058"/>
    </source>
</evidence>
<keyword evidence="13" id="KW-1185">Reference proteome</keyword>
<dbReference type="SUPFAM" id="SSF57903">
    <property type="entry name" value="FYVE/PHD zinc finger"/>
    <property type="match status" value="1"/>
</dbReference>
<comment type="function">
    <text evidence="1">Acetyltransferase enzyme. Acetylates histones, giving a specific tag for transcriptional activation.</text>
</comment>
<dbReference type="AlphaFoldDB" id="A0A6A0AKT7"/>
<keyword evidence="10" id="KW-0539">Nucleus</keyword>
<dbReference type="GO" id="GO:0045944">
    <property type="term" value="P:positive regulation of transcription by RNA polymerase II"/>
    <property type="evidence" value="ECO:0007669"/>
    <property type="project" value="TreeGrafter"/>
</dbReference>
<comment type="subcellular location">
    <subcellularLocation>
        <location evidence="2">Nucleus</location>
    </subcellularLocation>
</comment>
<dbReference type="GO" id="GO:0005667">
    <property type="term" value="C:transcription regulator complex"/>
    <property type="evidence" value="ECO:0007669"/>
    <property type="project" value="TreeGrafter"/>
</dbReference>
<evidence type="ECO:0000256" key="1">
    <source>
        <dbReference type="ARBA" id="ARBA00002581"/>
    </source>
</evidence>
<dbReference type="PANTHER" id="PTHR13808">
    <property type="entry name" value="CBP/P300-RELATED"/>
    <property type="match status" value="1"/>
</dbReference>
<dbReference type="Proteomes" id="UP000485058">
    <property type="component" value="Unassembled WGS sequence"/>
</dbReference>
<feature type="non-terminal residue" evidence="12">
    <location>
        <position position="1"/>
    </location>
</feature>
<protein>
    <recommendedName>
        <fullName evidence="3">histone acetyltransferase</fullName>
        <ecNumber evidence="3">2.3.1.48</ecNumber>
    </recommendedName>
</protein>
<evidence type="ECO:0000256" key="10">
    <source>
        <dbReference type="ARBA" id="ARBA00023242"/>
    </source>
</evidence>
<gene>
    <name evidence="12" type="ORF">HaLaN_31895</name>
</gene>
<proteinExistence type="predicted"/>
<organism evidence="12 13">
    <name type="scientific">Haematococcus lacustris</name>
    <name type="common">Green alga</name>
    <name type="synonym">Haematococcus pluvialis</name>
    <dbReference type="NCBI Taxonomy" id="44745"/>
    <lineage>
        <taxon>Eukaryota</taxon>
        <taxon>Viridiplantae</taxon>
        <taxon>Chlorophyta</taxon>
        <taxon>core chlorophytes</taxon>
        <taxon>Chlorophyceae</taxon>
        <taxon>CS clade</taxon>
        <taxon>Chlamydomonadales</taxon>
        <taxon>Haematococcaceae</taxon>
        <taxon>Haematococcus</taxon>
    </lineage>
</organism>
<evidence type="ECO:0000313" key="12">
    <source>
        <dbReference type="EMBL" id="GFH32644.1"/>
    </source>
</evidence>
<sequence length="231" mass="25678">LVSHPLVAQARSSLVWPVAQLQRPPPALPNALHISSSQGIQLSGLLHRTHTLWITMLQFSTVRSCSMCLPCVQNTGTSLLETFTVEEIRAHGQAIHSAQAEHRSKQGPPLSASDACKVCECTRLVYEPPVLYCTTCAQKIKRGQTFYATPASTDKSDVRGCWCHPCFSDAKTERIAIPGMDGPGIRKVDLVKRKNDQEIEEPWVQCDECEGWVHQICGLFNKGRNNNETHY</sequence>
<keyword evidence="5" id="KW-0863">Zinc-finger</keyword>
<evidence type="ECO:0000256" key="3">
    <source>
        <dbReference type="ARBA" id="ARBA00013184"/>
    </source>
</evidence>
<evidence type="ECO:0000256" key="5">
    <source>
        <dbReference type="ARBA" id="ARBA00022771"/>
    </source>
</evidence>
<keyword evidence="5" id="KW-0479">Metal-binding</keyword>
<keyword evidence="9" id="KW-0804">Transcription</keyword>
<keyword evidence="8" id="KW-0805">Transcription regulation</keyword>